<reference evidence="3" key="2">
    <citation type="submission" date="2023-05" db="EMBL/GenBank/DDBJ databases">
        <authorList>
            <person name="Schelkunov M.I."/>
        </authorList>
    </citation>
    <scope>NUCLEOTIDE SEQUENCE</scope>
    <source>
        <strain evidence="3">Hsosn_3</strain>
        <tissue evidence="3">Leaf</tissue>
    </source>
</reference>
<feature type="compositionally biased region" description="Basic and acidic residues" evidence="1">
    <location>
        <begin position="501"/>
        <end position="512"/>
    </location>
</feature>
<dbReference type="PANTHER" id="PTHR33223:SF10">
    <property type="entry name" value="AMINOTRANSFERASE-LIKE PLANT MOBILE DOMAIN-CONTAINING PROTEIN"/>
    <property type="match status" value="1"/>
</dbReference>
<dbReference type="InterPro" id="IPR021109">
    <property type="entry name" value="Peptidase_aspartic_dom_sf"/>
</dbReference>
<feature type="compositionally biased region" description="Basic and acidic residues" evidence="1">
    <location>
        <begin position="617"/>
        <end position="634"/>
    </location>
</feature>
<protein>
    <recommendedName>
        <fullName evidence="2">Retrotransposon gag domain-containing protein</fullName>
    </recommendedName>
</protein>
<evidence type="ECO:0000313" key="3">
    <source>
        <dbReference type="EMBL" id="KAK1383457.1"/>
    </source>
</evidence>
<feature type="region of interest" description="Disordered" evidence="1">
    <location>
        <begin position="270"/>
        <end position="307"/>
    </location>
</feature>
<organism evidence="3 4">
    <name type="scientific">Heracleum sosnowskyi</name>
    <dbReference type="NCBI Taxonomy" id="360622"/>
    <lineage>
        <taxon>Eukaryota</taxon>
        <taxon>Viridiplantae</taxon>
        <taxon>Streptophyta</taxon>
        <taxon>Embryophyta</taxon>
        <taxon>Tracheophyta</taxon>
        <taxon>Spermatophyta</taxon>
        <taxon>Magnoliopsida</taxon>
        <taxon>eudicotyledons</taxon>
        <taxon>Gunneridae</taxon>
        <taxon>Pentapetalae</taxon>
        <taxon>asterids</taxon>
        <taxon>campanulids</taxon>
        <taxon>Apiales</taxon>
        <taxon>Apiaceae</taxon>
        <taxon>Apioideae</taxon>
        <taxon>apioid superclade</taxon>
        <taxon>Tordylieae</taxon>
        <taxon>Tordyliinae</taxon>
        <taxon>Heracleum</taxon>
    </lineage>
</organism>
<dbReference type="Gene3D" id="2.40.70.10">
    <property type="entry name" value="Acid Proteases"/>
    <property type="match status" value="1"/>
</dbReference>
<accession>A0AAD8IFC5</accession>
<dbReference type="EMBL" id="JAUIZM010000005">
    <property type="protein sequence ID" value="KAK1383457.1"/>
    <property type="molecule type" value="Genomic_DNA"/>
</dbReference>
<evidence type="ECO:0000256" key="1">
    <source>
        <dbReference type="SAM" id="MobiDB-lite"/>
    </source>
</evidence>
<dbReference type="InterPro" id="IPR005162">
    <property type="entry name" value="Retrotrans_gag_dom"/>
</dbReference>
<evidence type="ECO:0000313" key="4">
    <source>
        <dbReference type="Proteomes" id="UP001237642"/>
    </source>
</evidence>
<feature type="region of interest" description="Disordered" evidence="1">
    <location>
        <begin position="200"/>
        <end position="247"/>
    </location>
</feature>
<comment type="caution">
    <text evidence="3">The sequence shown here is derived from an EMBL/GenBank/DDBJ whole genome shotgun (WGS) entry which is preliminary data.</text>
</comment>
<evidence type="ECO:0000259" key="2">
    <source>
        <dbReference type="Pfam" id="PF03732"/>
    </source>
</evidence>
<sequence length="860" mass="97034">MLKKYRPDSNHVIEYEPIGVQSDLSYVERPIQVLDRREKVLRNKTVALVRVLWRNPTVEESTWELESDMLEKYIVFRWSSDSPDLCPGGVTTTQGQEIPISVEGTNPLEMVVHGSNPQETVHQQPITTSPLLMNAPSGLQLHTTYLPQYATQTLGMPSYDMPPRPMEGCSGLNPTYHEAYVPPYIQGLGPQNLQTQTRRTPLIRDYSGPSIKDENDSTGEERDVAPRRRRFSQTNREQSQTTKERIAAHEAEATRLKKLLAEEEAARTQRVPVINLDPTPRRTKRAESPRGDPSILLPLGDPDDPTPPFTQDIMKATISRKFKMPTIKAYDGTGDPANHVRTFSNALLLQPTNDVVKCRAFPQTLAGMAQRWYSRLPPNSIGSFKELSKVFINQFVSGRVHEKSSASLMGIQQGKNEALRDYINRFTREALKVPDLEDKVAMIALQQGTTDDHFKRSLGKHPPESMLKLQDRAGKYIKAEESMRKHEPTTGGSGNPKKRKETQEYDVNEKFPRTSKSSDSPPKRNNFGPKFTEYARLNTPRSQILMEISKEEDLKWPKPMRADMSKRNQNQFFRFQKEVGHNTDDCRQLKDEIEFLIRRGKLNKFTKDGNQGSQRGNYERKDYDRRDNDQDRNPKPRGPVINMIFGGPTAAGSSRNSRKAYAREVMTMVGEASKRARTEVSIGFDDSDLEGVKFPHDDPLVIVPVIGNSKTKRVLVDNGASVDILFHDAFIKMGYTDSQLTPSNMPIYGFNGVESKVEGTIQLPMTMGQRSNKSTQMLNFIVIKATSTYNAILGRTGLHAFKAVASSYHLKIKFPTRNGIGEELGDQKMARSCYVAALRPDGIGGQVLPIEDMDTSDNED</sequence>
<dbReference type="SUPFAM" id="SSF50630">
    <property type="entry name" value="Acid proteases"/>
    <property type="match status" value="1"/>
</dbReference>
<keyword evidence="4" id="KW-1185">Reference proteome</keyword>
<dbReference type="Proteomes" id="UP001237642">
    <property type="component" value="Unassembled WGS sequence"/>
</dbReference>
<proteinExistence type="predicted"/>
<feature type="domain" description="Retrotransposon gag" evidence="2">
    <location>
        <begin position="360"/>
        <end position="446"/>
    </location>
</feature>
<reference evidence="3" key="1">
    <citation type="submission" date="2023-02" db="EMBL/GenBank/DDBJ databases">
        <title>Genome of toxic invasive species Heracleum sosnowskyi carries increased number of genes despite the absence of recent whole-genome duplications.</title>
        <authorList>
            <person name="Schelkunov M."/>
            <person name="Shtratnikova V."/>
            <person name="Makarenko M."/>
            <person name="Klepikova A."/>
            <person name="Omelchenko D."/>
            <person name="Novikova G."/>
            <person name="Obukhova E."/>
            <person name="Bogdanov V."/>
            <person name="Penin A."/>
            <person name="Logacheva M."/>
        </authorList>
    </citation>
    <scope>NUCLEOTIDE SEQUENCE</scope>
    <source>
        <strain evidence="3">Hsosn_3</strain>
        <tissue evidence="3">Leaf</tissue>
    </source>
</reference>
<feature type="compositionally biased region" description="Basic and acidic residues" evidence="1">
    <location>
        <begin position="479"/>
        <end position="488"/>
    </location>
</feature>
<gene>
    <name evidence="3" type="ORF">POM88_021192</name>
</gene>
<feature type="region of interest" description="Disordered" evidence="1">
    <location>
        <begin position="479"/>
        <end position="533"/>
    </location>
</feature>
<dbReference type="PANTHER" id="PTHR33223">
    <property type="entry name" value="CCHC-TYPE DOMAIN-CONTAINING PROTEIN"/>
    <property type="match status" value="1"/>
</dbReference>
<name>A0AAD8IFC5_9APIA</name>
<feature type="compositionally biased region" description="Polar residues" evidence="1">
    <location>
        <begin position="232"/>
        <end position="241"/>
    </location>
</feature>
<dbReference type="AlphaFoldDB" id="A0AAD8IFC5"/>
<dbReference type="CDD" id="cd00303">
    <property type="entry name" value="retropepsin_like"/>
    <property type="match status" value="1"/>
</dbReference>
<feature type="region of interest" description="Disordered" evidence="1">
    <location>
        <begin position="605"/>
        <end position="641"/>
    </location>
</feature>
<feature type="compositionally biased region" description="Basic and acidic residues" evidence="1">
    <location>
        <begin position="211"/>
        <end position="226"/>
    </location>
</feature>
<dbReference type="Pfam" id="PF03732">
    <property type="entry name" value="Retrotrans_gag"/>
    <property type="match status" value="1"/>
</dbReference>